<organism evidence="10 11">
    <name type="scientific">Haloferula helveola</name>
    <dbReference type="NCBI Taxonomy" id="490095"/>
    <lineage>
        <taxon>Bacteria</taxon>
        <taxon>Pseudomonadati</taxon>
        <taxon>Verrucomicrobiota</taxon>
        <taxon>Verrucomicrobiia</taxon>
        <taxon>Verrucomicrobiales</taxon>
        <taxon>Verrucomicrobiaceae</taxon>
        <taxon>Haloferula</taxon>
    </lineage>
</organism>
<feature type="domain" description="ABC transporter" evidence="8">
    <location>
        <begin position="350"/>
        <end position="584"/>
    </location>
</feature>
<reference evidence="10 11" key="1">
    <citation type="submission" date="2021-06" db="EMBL/GenBank/DDBJ databases">
        <title>Complete genome of Haloferula helveola possessing various polysaccharide degrading enzymes.</title>
        <authorList>
            <person name="Takami H."/>
            <person name="Huang C."/>
            <person name="Hamasaki K."/>
        </authorList>
    </citation>
    <scope>NUCLEOTIDE SEQUENCE [LARGE SCALE GENOMIC DNA]</scope>
    <source>
        <strain evidence="10 11">CN-1</strain>
    </source>
</reference>
<keyword evidence="2 7" id="KW-0812">Transmembrane</keyword>
<accession>A0ABN6H6M0</accession>
<dbReference type="Gene3D" id="3.40.50.300">
    <property type="entry name" value="P-loop containing nucleotide triphosphate hydrolases"/>
    <property type="match status" value="1"/>
</dbReference>
<evidence type="ECO:0000259" key="9">
    <source>
        <dbReference type="PROSITE" id="PS50929"/>
    </source>
</evidence>
<dbReference type="SUPFAM" id="SSF52540">
    <property type="entry name" value="P-loop containing nucleoside triphosphate hydrolases"/>
    <property type="match status" value="1"/>
</dbReference>
<evidence type="ECO:0000313" key="11">
    <source>
        <dbReference type="Proteomes" id="UP001374893"/>
    </source>
</evidence>
<dbReference type="InterPro" id="IPR011527">
    <property type="entry name" value="ABC1_TM_dom"/>
</dbReference>
<feature type="transmembrane region" description="Helical" evidence="7">
    <location>
        <begin position="143"/>
        <end position="165"/>
    </location>
</feature>
<evidence type="ECO:0000256" key="5">
    <source>
        <dbReference type="ARBA" id="ARBA00022989"/>
    </source>
</evidence>
<dbReference type="InterPro" id="IPR003439">
    <property type="entry name" value="ABC_transporter-like_ATP-bd"/>
</dbReference>
<evidence type="ECO:0000259" key="8">
    <source>
        <dbReference type="PROSITE" id="PS50893"/>
    </source>
</evidence>
<keyword evidence="3" id="KW-0547">Nucleotide-binding</keyword>
<feature type="transmembrane region" description="Helical" evidence="7">
    <location>
        <begin position="171"/>
        <end position="188"/>
    </location>
</feature>
<feature type="transmembrane region" description="Helical" evidence="7">
    <location>
        <begin position="69"/>
        <end position="87"/>
    </location>
</feature>
<dbReference type="InterPro" id="IPR039421">
    <property type="entry name" value="Type_1_exporter"/>
</dbReference>
<dbReference type="PROSITE" id="PS00211">
    <property type="entry name" value="ABC_TRANSPORTER_1"/>
    <property type="match status" value="1"/>
</dbReference>
<dbReference type="RefSeq" id="WP_338685187.1">
    <property type="nucleotide sequence ID" value="NZ_AP024702.1"/>
</dbReference>
<dbReference type="InterPro" id="IPR003593">
    <property type="entry name" value="AAA+_ATPase"/>
</dbReference>
<evidence type="ECO:0000313" key="10">
    <source>
        <dbReference type="EMBL" id="BCX48823.1"/>
    </source>
</evidence>
<dbReference type="SUPFAM" id="SSF90123">
    <property type="entry name" value="ABC transporter transmembrane region"/>
    <property type="match status" value="1"/>
</dbReference>
<dbReference type="SMART" id="SM00382">
    <property type="entry name" value="AAA"/>
    <property type="match status" value="1"/>
</dbReference>
<sequence length="593" mass="64769">MVKRCFGYLSGARLHVAGGLVLLLFAALLEIALPWPIAYLVDSVFGDEAPPDWLAKAPGFRPGDPETQAAVTLAVMIVLLGVMHKTLTMLSQLWMIHAGNKMVRGLRVQALETLYRLPLAFHDRSKVGDLLHRTAYDSYALQSLLSGVLVPMLSGLCISIGVFVVMFRLDITLALITTATAPLLWFNIKTYEGRIAKRSKKFHDNEGTLAANLQESLSSIRVIQAFTLEQGNNRSFAERADTSVRENLRKSGAELSFGWVIGVIMAIGTAAVVWVGTLAVLSGRLSAGEVLVFLAYLGTLYQPLNAFSQGAGVYHSATAQLSRVFEIIDEPVTVDEPADPIIPEKVMGRLEFDHVTFSYNGDRPALHDVSFDLEPGKVLALVGRTGSGKSTTASLLLRFYDPEKGSVRLDGHDLRSLGLGWLRSNVSIVFQEPFLFSASIRENIAMGNPDASNEDIELAAKRAQADEFISQFPEGYDTQLGERGVNLSGGQRQRLSIARAFLKDAPVIILDEPTSALDPATERDLLGAMEALMKGRTTIIIAHRLSTIRRADCIGVFERGKLVEFGTHHDLMAKRGVFHDLASTQDDPEPVSV</sequence>
<feature type="domain" description="ABC transmembrane type-1" evidence="9">
    <location>
        <begin position="17"/>
        <end position="316"/>
    </location>
</feature>
<evidence type="ECO:0000256" key="1">
    <source>
        <dbReference type="ARBA" id="ARBA00004651"/>
    </source>
</evidence>
<dbReference type="Pfam" id="PF00005">
    <property type="entry name" value="ABC_tran"/>
    <property type="match status" value="1"/>
</dbReference>
<dbReference type="PROSITE" id="PS50893">
    <property type="entry name" value="ABC_TRANSPORTER_2"/>
    <property type="match status" value="1"/>
</dbReference>
<evidence type="ECO:0000256" key="7">
    <source>
        <dbReference type="SAM" id="Phobius"/>
    </source>
</evidence>
<evidence type="ECO:0000256" key="2">
    <source>
        <dbReference type="ARBA" id="ARBA00022692"/>
    </source>
</evidence>
<evidence type="ECO:0000256" key="4">
    <source>
        <dbReference type="ARBA" id="ARBA00022840"/>
    </source>
</evidence>
<dbReference type="PANTHER" id="PTHR43394:SF1">
    <property type="entry name" value="ATP-BINDING CASSETTE SUB-FAMILY B MEMBER 10, MITOCHONDRIAL"/>
    <property type="match status" value="1"/>
</dbReference>
<gene>
    <name evidence="10" type="ORF">HAHE_27310</name>
</gene>
<keyword evidence="11" id="KW-1185">Reference proteome</keyword>
<dbReference type="InterPro" id="IPR036640">
    <property type="entry name" value="ABC1_TM_sf"/>
</dbReference>
<feature type="transmembrane region" description="Helical" evidence="7">
    <location>
        <begin position="12"/>
        <end position="35"/>
    </location>
</feature>
<keyword evidence="6 7" id="KW-0472">Membrane</keyword>
<dbReference type="PANTHER" id="PTHR43394">
    <property type="entry name" value="ATP-DEPENDENT PERMEASE MDL1, MITOCHONDRIAL"/>
    <property type="match status" value="1"/>
</dbReference>
<dbReference type="InterPro" id="IPR017871">
    <property type="entry name" value="ABC_transporter-like_CS"/>
</dbReference>
<evidence type="ECO:0000256" key="6">
    <source>
        <dbReference type="ARBA" id="ARBA00023136"/>
    </source>
</evidence>
<dbReference type="EMBL" id="AP024702">
    <property type="protein sequence ID" value="BCX48823.1"/>
    <property type="molecule type" value="Genomic_DNA"/>
</dbReference>
<comment type="subcellular location">
    <subcellularLocation>
        <location evidence="1">Cell membrane</location>
        <topology evidence="1">Multi-pass membrane protein</topology>
    </subcellularLocation>
</comment>
<keyword evidence="5 7" id="KW-1133">Transmembrane helix</keyword>
<dbReference type="Pfam" id="PF00664">
    <property type="entry name" value="ABC_membrane"/>
    <property type="match status" value="1"/>
</dbReference>
<keyword evidence="4" id="KW-0067">ATP-binding</keyword>
<feature type="transmembrane region" description="Helical" evidence="7">
    <location>
        <begin position="257"/>
        <end position="281"/>
    </location>
</feature>
<proteinExistence type="predicted"/>
<protein>
    <submittedName>
        <fullName evidence="10">Protein-tyrosine-phosphatase</fullName>
    </submittedName>
</protein>
<dbReference type="PROSITE" id="PS50929">
    <property type="entry name" value="ABC_TM1F"/>
    <property type="match status" value="1"/>
</dbReference>
<dbReference type="InterPro" id="IPR027417">
    <property type="entry name" value="P-loop_NTPase"/>
</dbReference>
<name>A0ABN6H6M0_9BACT</name>
<dbReference type="Proteomes" id="UP001374893">
    <property type="component" value="Chromosome"/>
</dbReference>
<dbReference type="Gene3D" id="1.20.1560.10">
    <property type="entry name" value="ABC transporter type 1, transmembrane domain"/>
    <property type="match status" value="1"/>
</dbReference>
<evidence type="ECO:0000256" key="3">
    <source>
        <dbReference type="ARBA" id="ARBA00022741"/>
    </source>
</evidence>